<dbReference type="EMBL" id="JANBUN010000517">
    <property type="protein sequence ID" value="KAJ2803160.1"/>
    <property type="molecule type" value="Genomic_DNA"/>
</dbReference>
<sequence>MGAAMSALLLTTGDKLRTATVCFADVAIAGGRGDIHESVDSPGDDQTQRPLRPHTRRLWRTWGRGRGAAVASLQSESLPHLPSYIERLRGELAQGAAGASGPAAAAAAAVPSDPPPPHDESPATDARPKTLNSGLLGLHHRLTRHLSRSGARLGRRHRRKVCGDADPGPPATASADTSPEMPGPTDPPPGDARPLSRPRSLPELPCGFGDGGSGAGEQFSEELSRELSWLALGGSGAPRGGDSAPKPVPFYASSEQLVDACGAPPAQTTEPSSASLASAASSLTLAETGPEAAGKWCAEGMPAMGAVSLGGNLADAADYEGLLFLTAHTGEPDVDGAEYDARATDENAQPAARAFAATLLDFGEEDEGADGSGRTAEAAVHRWWPRCILPAHNMQYMPKLSTMIPDPSSRSSGNGSSSSSSVCDECMESGGTQLDGPVDEAMASAPGCSTPGCPNYIHAPADKTRRLLHGGWHGGARYSLCQHSDYWDILSRCPMRPTSSLALASLRDMVRACAAAGDSRCACMEPSHAYAALSKSSDSDSSNEGMCLAASSSYLALRKQSLRGPTTLAAAAAAAAHHHHRGGTQSCKQKRSLSEPMQYILYNSYLRYYGQPGSDS</sequence>
<evidence type="ECO:0000313" key="2">
    <source>
        <dbReference type="Proteomes" id="UP001140087"/>
    </source>
</evidence>
<accession>A0ACC1L920</accession>
<gene>
    <name evidence="1" type="ORF">H4R21_002138</name>
</gene>
<reference evidence="1" key="1">
    <citation type="submission" date="2022-07" db="EMBL/GenBank/DDBJ databases">
        <title>Phylogenomic reconstructions and comparative analyses of Kickxellomycotina fungi.</title>
        <authorList>
            <person name="Reynolds N.K."/>
            <person name="Stajich J.E."/>
            <person name="Barry K."/>
            <person name="Grigoriev I.V."/>
            <person name="Crous P."/>
            <person name="Smith M.E."/>
        </authorList>
    </citation>
    <scope>NUCLEOTIDE SEQUENCE</scope>
    <source>
        <strain evidence="1">BCRC 34780</strain>
    </source>
</reference>
<keyword evidence="2" id="KW-1185">Reference proteome</keyword>
<evidence type="ECO:0000313" key="1">
    <source>
        <dbReference type="EMBL" id="KAJ2803160.1"/>
    </source>
</evidence>
<dbReference type="Proteomes" id="UP001140087">
    <property type="component" value="Unassembled WGS sequence"/>
</dbReference>
<comment type="caution">
    <text evidence="1">The sequence shown here is derived from an EMBL/GenBank/DDBJ whole genome shotgun (WGS) entry which is preliminary data.</text>
</comment>
<protein>
    <submittedName>
        <fullName evidence="1">Uncharacterized protein</fullName>
    </submittedName>
</protein>
<name>A0ACC1L920_9FUNG</name>
<organism evidence="1 2">
    <name type="scientific">Coemansia helicoidea</name>
    <dbReference type="NCBI Taxonomy" id="1286919"/>
    <lineage>
        <taxon>Eukaryota</taxon>
        <taxon>Fungi</taxon>
        <taxon>Fungi incertae sedis</taxon>
        <taxon>Zoopagomycota</taxon>
        <taxon>Kickxellomycotina</taxon>
        <taxon>Kickxellomycetes</taxon>
        <taxon>Kickxellales</taxon>
        <taxon>Kickxellaceae</taxon>
        <taxon>Coemansia</taxon>
    </lineage>
</organism>
<proteinExistence type="predicted"/>